<dbReference type="EMBL" id="WIGN01000113">
    <property type="protein sequence ID" value="KAF6808694.1"/>
    <property type="molecule type" value="Genomic_DNA"/>
</dbReference>
<evidence type="ECO:0000313" key="1">
    <source>
        <dbReference type="EMBL" id="KAF6808694.1"/>
    </source>
</evidence>
<comment type="caution">
    <text evidence="1">The sequence shown here is derived from an EMBL/GenBank/DDBJ whole genome shotgun (WGS) entry which is preliminary data.</text>
</comment>
<evidence type="ECO:0000313" key="2">
    <source>
        <dbReference type="Proteomes" id="UP000652219"/>
    </source>
</evidence>
<sequence>MPQSSAPCRHLSPDTLKQLRYEAKTSYYDMRICDIKVDVDLEDYIYDYIEDYYRAQNPTAAPVSPSITTPKSTAVRRLFHRLHEKERAAKRSVCARFLPPEVIDAISRGPNQRRHSLSPSR</sequence>
<protein>
    <submittedName>
        <fullName evidence="1">Uncharacterized protein</fullName>
    </submittedName>
</protein>
<gene>
    <name evidence="1" type="ORF">CSOJ01_07366</name>
</gene>
<reference evidence="1 2" key="1">
    <citation type="journal article" date="2020" name="Phytopathology">
        <title>Genome Sequence Resources of Colletotrichum truncatum, C. plurivorum, C. musicola, and C. sojae: Four Species Pathogenic to Soybean (Glycine max).</title>
        <authorList>
            <person name="Rogerio F."/>
            <person name="Boufleur T.R."/>
            <person name="Ciampi-Guillardi M."/>
            <person name="Sukno S.A."/>
            <person name="Thon M.R."/>
            <person name="Massola Junior N.S."/>
            <person name="Baroncelli R."/>
        </authorList>
    </citation>
    <scope>NUCLEOTIDE SEQUENCE [LARGE SCALE GENOMIC DNA]</scope>
    <source>
        <strain evidence="1 2">LFN0009</strain>
    </source>
</reference>
<proteinExistence type="predicted"/>
<organism evidence="1 2">
    <name type="scientific">Colletotrichum sojae</name>
    <dbReference type="NCBI Taxonomy" id="2175907"/>
    <lineage>
        <taxon>Eukaryota</taxon>
        <taxon>Fungi</taxon>
        <taxon>Dikarya</taxon>
        <taxon>Ascomycota</taxon>
        <taxon>Pezizomycotina</taxon>
        <taxon>Sordariomycetes</taxon>
        <taxon>Hypocreomycetidae</taxon>
        <taxon>Glomerellales</taxon>
        <taxon>Glomerellaceae</taxon>
        <taxon>Colletotrichum</taxon>
        <taxon>Colletotrichum orchidearum species complex</taxon>
    </lineage>
</organism>
<keyword evidence="2" id="KW-1185">Reference proteome</keyword>
<accession>A0A8H6J8U4</accession>
<name>A0A8H6J8U4_9PEZI</name>
<dbReference type="Proteomes" id="UP000652219">
    <property type="component" value="Unassembled WGS sequence"/>
</dbReference>
<dbReference type="AlphaFoldDB" id="A0A8H6J8U4"/>